<dbReference type="OrthoDB" id="9795306at2"/>
<organism evidence="2 3">
    <name type="scientific">Kocuria coralli</name>
    <dbReference type="NCBI Taxonomy" id="1461025"/>
    <lineage>
        <taxon>Bacteria</taxon>
        <taxon>Bacillati</taxon>
        <taxon>Actinomycetota</taxon>
        <taxon>Actinomycetes</taxon>
        <taxon>Micrococcales</taxon>
        <taxon>Micrococcaceae</taxon>
        <taxon>Kocuria</taxon>
    </lineage>
</organism>
<dbReference type="InterPro" id="IPR029068">
    <property type="entry name" value="Glyas_Bleomycin-R_OHBP_Dase"/>
</dbReference>
<dbReference type="EMBL" id="SZWF01000007">
    <property type="protein sequence ID" value="KAA9394396.1"/>
    <property type="molecule type" value="Genomic_DNA"/>
</dbReference>
<dbReference type="InterPro" id="IPR028973">
    <property type="entry name" value="PhnB-like"/>
</dbReference>
<gene>
    <name evidence="2" type="ORF">FCK90_07470</name>
</gene>
<dbReference type="Pfam" id="PF06983">
    <property type="entry name" value="3-dmu-9_3-mt"/>
    <property type="match status" value="1"/>
</dbReference>
<dbReference type="Gene3D" id="3.10.180.10">
    <property type="entry name" value="2,3-Dihydroxybiphenyl 1,2-Dioxygenase, domain 1"/>
    <property type="match status" value="1"/>
</dbReference>
<reference evidence="2 3" key="1">
    <citation type="submission" date="2019-05" db="EMBL/GenBank/DDBJ databases">
        <title>Kocuria coralli sp. nov., a novel actinobacterium isolated from coral reef seawater.</title>
        <authorList>
            <person name="Li J."/>
        </authorList>
    </citation>
    <scope>NUCLEOTIDE SEQUENCE [LARGE SCALE GENOMIC DNA]</scope>
    <source>
        <strain evidence="2 3">SCSIO 13007</strain>
    </source>
</reference>
<protein>
    <submittedName>
        <fullName evidence="2">VOC family protein</fullName>
    </submittedName>
</protein>
<dbReference type="PANTHER" id="PTHR33990">
    <property type="entry name" value="PROTEIN YJDN-RELATED"/>
    <property type="match status" value="1"/>
</dbReference>
<keyword evidence="3" id="KW-1185">Reference proteome</keyword>
<comment type="caution">
    <text evidence="2">The sequence shown here is derived from an EMBL/GenBank/DDBJ whole genome shotgun (WGS) entry which is preliminary data.</text>
</comment>
<evidence type="ECO:0000313" key="2">
    <source>
        <dbReference type="EMBL" id="KAA9394396.1"/>
    </source>
</evidence>
<accession>A0A5J5L028</accession>
<name>A0A5J5L028_9MICC</name>
<feature type="domain" description="PhnB-like" evidence="1">
    <location>
        <begin position="6"/>
        <end position="130"/>
    </location>
</feature>
<proteinExistence type="predicted"/>
<sequence length="137" mass="14504">MATQFLTTYLTFRGEAADALHFYAQVFGGQPEIMRHGDMGAEGADADLVMHGQLDAPSGIRLMAADLPSFMEGATGGAGGVSLCLHGDDAEALRGYFNALSDGGEVRFPLEKQAWGDEYGELVDRFGIQWGANIGAS</sequence>
<evidence type="ECO:0000259" key="1">
    <source>
        <dbReference type="Pfam" id="PF06983"/>
    </source>
</evidence>
<dbReference type="Proteomes" id="UP000325957">
    <property type="component" value="Unassembled WGS sequence"/>
</dbReference>
<dbReference type="CDD" id="cd06588">
    <property type="entry name" value="PhnB_like"/>
    <property type="match status" value="1"/>
</dbReference>
<dbReference type="AlphaFoldDB" id="A0A5J5L028"/>
<dbReference type="SUPFAM" id="SSF54593">
    <property type="entry name" value="Glyoxalase/Bleomycin resistance protein/Dihydroxybiphenyl dioxygenase"/>
    <property type="match status" value="1"/>
</dbReference>
<evidence type="ECO:0000313" key="3">
    <source>
        <dbReference type="Proteomes" id="UP000325957"/>
    </source>
</evidence>
<dbReference type="PANTHER" id="PTHR33990:SF1">
    <property type="entry name" value="PROTEIN YJDN"/>
    <property type="match status" value="1"/>
</dbReference>